<dbReference type="InterPro" id="IPR036942">
    <property type="entry name" value="Beta-barrel_TonB_sf"/>
</dbReference>
<evidence type="ECO:0000313" key="15">
    <source>
        <dbReference type="EMBL" id="WNM19481.1"/>
    </source>
</evidence>
<keyword evidence="9 10" id="KW-0998">Cell outer membrane</keyword>
<organism evidence="16 17">
    <name type="scientific">Flavobacterium capsici</name>
    <dbReference type="NCBI Taxonomy" id="3075618"/>
    <lineage>
        <taxon>Bacteria</taxon>
        <taxon>Pseudomonadati</taxon>
        <taxon>Bacteroidota</taxon>
        <taxon>Flavobacteriia</taxon>
        <taxon>Flavobacteriales</taxon>
        <taxon>Flavobacteriaceae</taxon>
        <taxon>Flavobacterium</taxon>
    </lineage>
</organism>
<dbReference type="InterPro" id="IPR008969">
    <property type="entry name" value="CarboxyPept-like_regulatory"/>
</dbReference>
<name>A0AA96F3U3_9FLAO</name>
<dbReference type="EMBL" id="CP134878">
    <property type="protein sequence ID" value="WNM19481.1"/>
    <property type="molecule type" value="Genomic_DNA"/>
</dbReference>
<evidence type="ECO:0000313" key="16">
    <source>
        <dbReference type="EMBL" id="WNM20870.1"/>
    </source>
</evidence>
<dbReference type="InterPro" id="IPR023997">
    <property type="entry name" value="TonB-dep_OMP_SusC/RagA_CS"/>
</dbReference>
<evidence type="ECO:0000256" key="9">
    <source>
        <dbReference type="ARBA" id="ARBA00023237"/>
    </source>
</evidence>
<feature type="domain" description="TonB-dependent receptor-like beta-barrel" evidence="13">
    <location>
        <begin position="443"/>
        <end position="909"/>
    </location>
</feature>
<comment type="similarity">
    <text evidence="10 11">Belongs to the TonB-dependent receptor family.</text>
</comment>
<keyword evidence="5 12" id="KW-0732">Signal</keyword>
<proteinExistence type="inferred from homology"/>
<dbReference type="GO" id="GO:0009279">
    <property type="term" value="C:cell outer membrane"/>
    <property type="evidence" value="ECO:0007669"/>
    <property type="project" value="UniProtKB-SubCell"/>
</dbReference>
<keyword evidence="3 10" id="KW-1134">Transmembrane beta strand</keyword>
<dbReference type="InterPro" id="IPR023996">
    <property type="entry name" value="TonB-dep_OMP_SusC/RagA"/>
</dbReference>
<keyword evidence="4 10" id="KW-0812">Transmembrane</keyword>
<dbReference type="Pfam" id="PF13715">
    <property type="entry name" value="CarbopepD_reg_2"/>
    <property type="match status" value="1"/>
</dbReference>
<dbReference type="Gene3D" id="2.40.170.20">
    <property type="entry name" value="TonB-dependent receptor, beta-barrel domain"/>
    <property type="match status" value="1"/>
</dbReference>
<evidence type="ECO:0000259" key="14">
    <source>
        <dbReference type="Pfam" id="PF07715"/>
    </source>
</evidence>
<dbReference type="SUPFAM" id="SSF56935">
    <property type="entry name" value="Porins"/>
    <property type="match status" value="1"/>
</dbReference>
<dbReference type="PROSITE" id="PS52016">
    <property type="entry name" value="TONB_DEPENDENT_REC_3"/>
    <property type="match status" value="1"/>
</dbReference>
<evidence type="ECO:0000256" key="3">
    <source>
        <dbReference type="ARBA" id="ARBA00022452"/>
    </source>
</evidence>
<dbReference type="InterPro" id="IPR000531">
    <property type="entry name" value="Beta-barrel_TonB"/>
</dbReference>
<feature type="chain" id="PRO_5044705300" evidence="12">
    <location>
        <begin position="27"/>
        <end position="1021"/>
    </location>
</feature>
<reference evidence="16 17" key="1">
    <citation type="submission" date="2023-09" db="EMBL/GenBank/DDBJ databases">
        <title>Flavobacterium sp. a novel bacteria isolate from Pepper rhizosphere.</title>
        <authorList>
            <person name="Peng Y."/>
            <person name="Lee J."/>
        </authorList>
    </citation>
    <scope>NUCLEOTIDE SEQUENCE [LARGE SCALE GENOMIC DNA]</scope>
    <source>
        <strain evidence="15">PMR2A8</strain>
        <strain evidence="16 17">PMTSA4</strain>
    </source>
</reference>
<keyword evidence="8" id="KW-0675">Receptor</keyword>
<evidence type="ECO:0000256" key="1">
    <source>
        <dbReference type="ARBA" id="ARBA00004571"/>
    </source>
</evidence>
<evidence type="ECO:0000256" key="11">
    <source>
        <dbReference type="RuleBase" id="RU003357"/>
    </source>
</evidence>
<dbReference type="NCBIfam" id="TIGR04056">
    <property type="entry name" value="OMP_RagA_SusC"/>
    <property type="match status" value="1"/>
</dbReference>
<dbReference type="Pfam" id="PF07715">
    <property type="entry name" value="Plug"/>
    <property type="match status" value="1"/>
</dbReference>
<evidence type="ECO:0000256" key="2">
    <source>
        <dbReference type="ARBA" id="ARBA00022448"/>
    </source>
</evidence>
<dbReference type="InterPro" id="IPR012910">
    <property type="entry name" value="Plug_dom"/>
</dbReference>
<comment type="subcellular location">
    <subcellularLocation>
        <location evidence="1 10">Cell outer membrane</location>
        <topology evidence="1 10">Multi-pass membrane protein</topology>
    </subcellularLocation>
</comment>
<dbReference type="NCBIfam" id="TIGR04057">
    <property type="entry name" value="SusC_RagA_signa"/>
    <property type="match status" value="1"/>
</dbReference>
<dbReference type="InterPro" id="IPR039426">
    <property type="entry name" value="TonB-dep_rcpt-like"/>
</dbReference>
<feature type="signal peptide" evidence="12">
    <location>
        <begin position="1"/>
        <end position="26"/>
    </location>
</feature>
<evidence type="ECO:0000256" key="5">
    <source>
        <dbReference type="ARBA" id="ARBA00022729"/>
    </source>
</evidence>
<dbReference type="AlphaFoldDB" id="A0AA96F3U3"/>
<dbReference type="PANTHER" id="PTHR30069">
    <property type="entry name" value="TONB-DEPENDENT OUTER MEMBRANE RECEPTOR"/>
    <property type="match status" value="1"/>
</dbReference>
<evidence type="ECO:0000256" key="10">
    <source>
        <dbReference type="PROSITE-ProRule" id="PRU01360"/>
    </source>
</evidence>
<keyword evidence="2 10" id="KW-0813">Transport</keyword>
<dbReference type="InterPro" id="IPR037066">
    <property type="entry name" value="Plug_dom_sf"/>
</dbReference>
<gene>
    <name evidence="16" type="ORF">RN605_09250</name>
    <name evidence="15" type="ORF">RN608_02080</name>
</gene>
<keyword evidence="17" id="KW-1185">Reference proteome</keyword>
<dbReference type="KEGG" id="fcj:RN605_09250"/>
<dbReference type="GO" id="GO:0015344">
    <property type="term" value="F:siderophore uptake transmembrane transporter activity"/>
    <property type="evidence" value="ECO:0007669"/>
    <property type="project" value="TreeGrafter"/>
</dbReference>
<sequence length="1021" mass="111903">MNKNSIGKKWCCYLMALSLYSPFCFSNPHSYETNPELKGSRDKGKGVCVFTAQQQQQQITGTVTDQNGMVMPGVTVVVPGTTNSTITDANGQFSITAEEGAVLVFSFMGYKDVTVTVTGSRIVNVTLQEDATALQEVTVNAGYYTVKDKERTGSIAKITSKDIEKQPVSNVLAAMQGRMAGVDIIQDGGTAGGGFQIKIRGVNSLRADGNSPLYIIDGVPYSSETIGYSQTTTGMATPTSPLNSINPSDIESIEVLKDADATAIYGSRGANGVVLITTKKGKAGKTKFSLNSLTGVGKVARFLELMNTEQYLAMRRQAYVNDGIANYPANAYDVNGTWDQSRYTDWQKELIGGTAEITDIQFGVSGGSAQMQYLLSGSRRKETTVIPGDFDYNRTAVHFNMNHTSDDSKFKVSFSGGYTLQDNKQPATDLTKLSRTLAPNAPALYDVNGDLNWENNTFQNPLASLNSFSTVDTKDLFTNAILTYSVLPNLEIKTNFGYTNVKNHEQRLIPSTVSNPAQNITSANSQMYDNFTERNSVLFEPQLNWKKKFAKSTLDVLVGGTAQKQITERMYAQAGGVASNALITNLASASIKLILASDITEYKYQAFFGRINYNYKEKYILNATGRRDGSSRFGPGKQFATFGALGAAWIFSNENILKQSKILSFGKLRMSYGATGNDQIGDYQFLNTYSTTSLNYQGIVGLEPTRLYNPDYGWESSTKIEAALEAGFLNDRIFLTGAWYRNRSSNQLVGIPLPGTTGFTTLNANLAATVENKGIEVTLRTVNFSMKDFKWTTNFNISAARNKLVAFPGLSGSTFANTYVVGEPTSIIKVYEFTGVNPQTGLYEVADLNGDGIINAIGDRQKTMDLTPKYFGGFQNQFQYRDWQLDFLFQFVKQQVSNYTPNVSAGYNVNQSTTMLNAWQQIGDSAPYQMYTTGANSAAATAFSRYASSDAMIVDGSYIRLKNIALIYALPLGLKGINCKLSLQGQNVLTFTHYKGGDPEFRYTNYLPPLRVFTAGIQLNF</sequence>
<evidence type="ECO:0000256" key="12">
    <source>
        <dbReference type="SAM" id="SignalP"/>
    </source>
</evidence>
<dbReference type="Proteomes" id="UP001304515">
    <property type="component" value="Chromosome"/>
</dbReference>
<dbReference type="RefSeq" id="WP_313324373.1">
    <property type="nucleotide sequence ID" value="NZ_CP134878.1"/>
</dbReference>
<evidence type="ECO:0000256" key="7">
    <source>
        <dbReference type="ARBA" id="ARBA00023136"/>
    </source>
</evidence>
<dbReference type="SUPFAM" id="SSF49464">
    <property type="entry name" value="Carboxypeptidase regulatory domain-like"/>
    <property type="match status" value="1"/>
</dbReference>
<evidence type="ECO:0000256" key="4">
    <source>
        <dbReference type="ARBA" id="ARBA00022692"/>
    </source>
</evidence>
<evidence type="ECO:0000313" key="17">
    <source>
        <dbReference type="Proteomes" id="UP001304515"/>
    </source>
</evidence>
<protein>
    <submittedName>
        <fullName evidence="16">SusC/RagA family TonB-linked outer membrane protein</fullName>
    </submittedName>
</protein>
<evidence type="ECO:0000256" key="8">
    <source>
        <dbReference type="ARBA" id="ARBA00023170"/>
    </source>
</evidence>
<accession>A0AA96F3U3</accession>
<evidence type="ECO:0000259" key="13">
    <source>
        <dbReference type="Pfam" id="PF00593"/>
    </source>
</evidence>
<evidence type="ECO:0000256" key="6">
    <source>
        <dbReference type="ARBA" id="ARBA00023077"/>
    </source>
</evidence>
<feature type="domain" description="TonB-dependent receptor plug" evidence="14">
    <location>
        <begin position="149"/>
        <end position="273"/>
    </location>
</feature>
<dbReference type="Pfam" id="PF00593">
    <property type="entry name" value="TonB_dep_Rec_b-barrel"/>
    <property type="match status" value="1"/>
</dbReference>
<dbReference type="Gene3D" id="2.170.130.10">
    <property type="entry name" value="TonB-dependent receptor, plug domain"/>
    <property type="match status" value="1"/>
</dbReference>
<keyword evidence="7 10" id="KW-0472">Membrane</keyword>
<keyword evidence="6 11" id="KW-0798">TonB box</keyword>
<dbReference type="EMBL" id="CP134890">
    <property type="protein sequence ID" value="WNM20870.1"/>
    <property type="molecule type" value="Genomic_DNA"/>
</dbReference>
<dbReference type="PANTHER" id="PTHR30069:SF29">
    <property type="entry name" value="HEMOGLOBIN AND HEMOGLOBIN-HAPTOGLOBIN-BINDING PROTEIN 1-RELATED"/>
    <property type="match status" value="1"/>
</dbReference>
<dbReference type="Gene3D" id="2.60.40.1120">
    <property type="entry name" value="Carboxypeptidase-like, regulatory domain"/>
    <property type="match status" value="1"/>
</dbReference>
<accession>A0AA96F173</accession>
<dbReference type="GO" id="GO:0044718">
    <property type="term" value="P:siderophore transmembrane transport"/>
    <property type="evidence" value="ECO:0007669"/>
    <property type="project" value="TreeGrafter"/>
</dbReference>